<evidence type="ECO:0000256" key="7">
    <source>
        <dbReference type="SAM" id="Phobius"/>
    </source>
</evidence>
<dbReference type="SMART" id="SM00665">
    <property type="entry name" value="B561"/>
    <property type="match status" value="1"/>
</dbReference>
<organism evidence="9 10">
    <name type="scientific">Chrysodeixis includens</name>
    <name type="common">Soybean looper</name>
    <name type="synonym">Pseudoplusia includens</name>
    <dbReference type="NCBI Taxonomy" id="689277"/>
    <lineage>
        <taxon>Eukaryota</taxon>
        <taxon>Metazoa</taxon>
        <taxon>Ecdysozoa</taxon>
        <taxon>Arthropoda</taxon>
        <taxon>Hexapoda</taxon>
        <taxon>Insecta</taxon>
        <taxon>Pterygota</taxon>
        <taxon>Neoptera</taxon>
        <taxon>Endopterygota</taxon>
        <taxon>Lepidoptera</taxon>
        <taxon>Glossata</taxon>
        <taxon>Ditrysia</taxon>
        <taxon>Noctuoidea</taxon>
        <taxon>Noctuidae</taxon>
        <taxon>Plusiinae</taxon>
        <taxon>Chrysodeixis</taxon>
    </lineage>
</organism>
<evidence type="ECO:0000313" key="10">
    <source>
        <dbReference type="Proteomes" id="UP001154114"/>
    </source>
</evidence>
<evidence type="ECO:0000256" key="2">
    <source>
        <dbReference type="ARBA" id="ARBA00022448"/>
    </source>
</evidence>
<gene>
    <name evidence="9" type="ORF">CINC_LOCUS12047</name>
</gene>
<dbReference type="GO" id="GO:0016020">
    <property type="term" value="C:membrane"/>
    <property type="evidence" value="ECO:0007669"/>
    <property type="project" value="UniProtKB-SubCell"/>
</dbReference>
<feature type="transmembrane region" description="Helical" evidence="7">
    <location>
        <begin position="67"/>
        <end position="85"/>
    </location>
</feature>
<keyword evidence="3 7" id="KW-0812">Transmembrane</keyword>
<sequence length="219" mass="24132">MFRLLHPSRGRNGFHHSSADGSGTFYNSTVWCSIFSGFPNLFIGAVCITTVAYYFRTGNSHAALCTVAYHFFIVEGILSLSYINGWATPLRSRHRRLAHVFLQVCGFTCAAFGIAQVTIREGLSTTFHGLSGAALAVLTVLTFMVGPFLLKNVHMADFFHVALGIPTFVMSGVCCCSGLIKPEFTHWASVNLVRILIGFIVFYCTLITITTIMKCLKRI</sequence>
<keyword evidence="5 7" id="KW-1133">Transmembrane helix</keyword>
<dbReference type="Pfam" id="PF03188">
    <property type="entry name" value="Cytochrom_B561"/>
    <property type="match status" value="1"/>
</dbReference>
<dbReference type="EMBL" id="LR824010">
    <property type="protein sequence ID" value="CAH0625435.1"/>
    <property type="molecule type" value="Genomic_DNA"/>
</dbReference>
<dbReference type="Proteomes" id="UP001154114">
    <property type="component" value="Chromosome 7"/>
</dbReference>
<dbReference type="InterPro" id="IPR006593">
    <property type="entry name" value="Cyt_b561/ferric_Rdtase_TM"/>
</dbReference>
<evidence type="ECO:0000256" key="3">
    <source>
        <dbReference type="ARBA" id="ARBA00022692"/>
    </source>
</evidence>
<evidence type="ECO:0000313" key="9">
    <source>
        <dbReference type="EMBL" id="CAH0625435.1"/>
    </source>
</evidence>
<feature type="transmembrane region" description="Helical" evidence="7">
    <location>
        <begin position="97"/>
        <end position="119"/>
    </location>
</feature>
<reference evidence="9" key="1">
    <citation type="submission" date="2021-12" db="EMBL/GenBank/DDBJ databases">
        <authorList>
            <person name="King R."/>
        </authorList>
    </citation>
    <scope>NUCLEOTIDE SEQUENCE</scope>
</reference>
<dbReference type="AlphaFoldDB" id="A0A9P0C2C5"/>
<evidence type="ECO:0000256" key="6">
    <source>
        <dbReference type="ARBA" id="ARBA00023136"/>
    </source>
</evidence>
<protein>
    <recommendedName>
        <fullName evidence="8">Cytochrome b561 domain-containing protein</fullName>
    </recommendedName>
</protein>
<evidence type="ECO:0000256" key="5">
    <source>
        <dbReference type="ARBA" id="ARBA00022989"/>
    </source>
</evidence>
<evidence type="ECO:0000259" key="8">
    <source>
        <dbReference type="SMART" id="SM00665"/>
    </source>
</evidence>
<comment type="subcellular location">
    <subcellularLocation>
        <location evidence="1">Membrane</location>
    </subcellularLocation>
</comment>
<evidence type="ECO:0000256" key="1">
    <source>
        <dbReference type="ARBA" id="ARBA00004370"/>
    </source>
</evidence>
<keyword evidence="10" id="KW-1185">Reference proteome</keyword>
<feature type="transmembrane region" description="Helical" evidence="7">
    <location>
        <begin position="30"/>
        <end position="55"/>
    </location>
</feature>
<keyword evidence="2" id="KW-0813">Transport</keyword>
<feature type="domain" description="Cytochrome b561" evidence="8">
    <location>
        <begin position="60"/>
        <end position="179"/>
    </location>
</feature>
<proteinExistence type="predicted"/>
<feature type="transmembrane region" description="Helical" evidence="7">
    <location>
        <begin position="192"/>
        <end position="213"/>
    </location>
</feature>
<dbReference type="Gene3D" id="1.20.120.1770">
    <property type="match status" value="1"/>
</dbReference>
<feature type="transmembrane region" description="Helical" evidence="7">
    <location>
        <begin position="125"/>
        <end position="146"/>
    </location>
</feature>
<keyword evidence="4" id="KW-0249">Electron transport</keyword>
<evidence type="ECO:0000256" key="4">
    <source>
        <dbReference type="ARBA" id="ARBA00022982"/>
    </source>
</evidence>
<name>A0A9P0C2C5_CHRIL</name>
<feature type="transmembrane region" description="Helical" evidence="7">
    <location>
        <begin position="158"/>
        <end position="180"/>
    </location>
</feature>
<accession>A0A9P0C2C5</accession>
<keyword evidence="6 7" id="KW-0472">Membrane</keyword>